<dbReference type="EMBL" id="GEZM01083743">
    <property type="protein sequence ID" value="JAV61044.1"/>
    <property type="molecule type" value="Transcribed_RNA"/>
</dbReference>
<dbReference type="SUPFAM" id="SSF103473">
    <property type="entry name" value="MFS general substrate transporter"/>
    <property type="match status" value="1"/>
</dbReference>
<feature type="transmembrane region" description="Helical" evidence="2">
    <location>
        <begin position="202"/>
        <end position="221"/>
    </location>
</feature>
<evidence type="ECO:0008006" key="6">
    <source>
        <dbReference type="Google" id="ProtNLM"/>
    </source>
</evidence>
<evidence type="ECO:0000256" key="1">
    <source>
        <dbReference type="SAM" id="MobiDB-lite"/>
    </source>
</evidence>
<dbReference type="Gene3D" id="1.20.1250.20">
    <property type="entry name" value="MFS general substrate transporter like domains"/>
    <property type="match status" value="1"/>
</dbReference>
<dbReference type="InParanoid" id="A0A1Y1KI45"/>
<evidence type="ECO:0000313" key="4">
    <source>
        <dbReference type="EMBL" id="KAB0805014.1"/>
    </source>
</evidence>
<name>A0A1Y1KI45_PHOPY</name>
<feature type="transmembrane region" description="Helical" evidence="2">
    <location>
        <begin position="506"/>
        <end position="526"/>
    </location>
</feature>
<feature type="transmembrane region" description="Helical" evidence="2">
    <location>
        <begin position="473"/>
        <end position="494"/>
    </location>
</feature>
<dbReference type="InterPro" id="IPR036259">
    <property type="entry name" value="MFS_trans_sf"/>
</dbReference>
<dbReference type="AlphaFoldDB" id="A0A1Y1KI45"/>
<dbReference type="EMBL" id="VVIM01000001">
    <property type="protein sequence ID" value="KAB0805014.1"/>
    <property type="molecule type" value="Genomic_DNA"/>
</dbReference>
<keyword evidence="5" id="KW-1185">Reference proteome</keyword>
<keyword evidence="2" id="KW-0472">Membrane</keyword>
<feature type="transmembrane region" description="Helical" evidence="2">
    <location>
        <begin position="450"/>
        <end position="467"/>
    </location>
</feature>
<dbReference type="Proteomes" id="UP000327044">
    <property type="component" value="Unassembled WGS sequence"/>
</dbReference>
<feature type="region of interest" description="Disordered" evidence="1">
    <location>
        <begin position="253"/>
        <end position="280"/>
    </location>
</feature>
<evidence type="ECO:0000256" key="2">
    <source>
        <dbReference type="SAM" id="Phobius"/>
    </source>
</evidence>
<feature type="transmembrane region" description="Helical" evidence="2">
    <location>
        <begin position="33"/>
        <end position="59"/>
    </location>
</feature>
<organism evidence="3">
    <name type="scientific">Photinus pyralis</name>
    <name type="common">Common eastern firefly</name>
    <name type="synonym">Lampyris pyralis</name>
    <dbReference type="NCBI Taxonomy" id="7054"/>
    <lineage>
        <taxon>Eukaryota</taxon>
        <taxon>Metazoa</taxon>
        <taxon>Ecdysozoa</taxon>
        <taxon>Arthropoda</taxon>
        <taxon>Hexapoda</taxon>
        <taxon>Insecta</taxon>
        <taxon>Pterygota</taxon>
        <taxon>Neoptera</taxon>
        <taxon>Endopterygota</taxon>
        <taxon>Coleoptera</taxon>
        <taxon>Polyphaga</taxon>
        <taxon>Elateriformia</taxon>
        <taxon>Elateroidea</taxon>
        <taxon>Lampyridae</taxon>
        <taxon>Lampyrinae</taxon>
        <taxon>Photinus</taxon>
    </lineage>
</organism>
<evidence type="ECO:0000313" key="5">
    <source>
        <dbReference type="Proteomes" id="UP000327044"/>
    </source>
</evidence>
<reference evidence="4" key="3">
    <citation type="submission" date="2019-08" db="EMBL/GenBank/DDBJ databases">
        <authorList>
            <consortium name="Photinus pyralis genome working group"/>
            <person name="Fallon T.R."/>
            <person name="Sander Lower S.E."/>
            <person name="Weng J.-K."/>
        </authorList>
    </citation>
    <scope>NUCLEOTIDE SEQUENCE</scope>
    <source>
        <strain evidence="4">1611_PpyrPB1</strain>
        <tissue evidence="4">Whole body</tissue>
    </source>
</reference>
<dbReference type="GO" id="GO:0008028">
    <property type="term" value="F:monocarboxylic acid transmembrane transporter activity"/>
    <property type="evidence" value="ECO:0007669"/>
    <property type="project" value="TreeGrafter"/>
</dbReference>
<reference evidence="4 5" key="2">
    <citation type="journal article" date="2018" name="Elife">
        <title>Firefly genomes illuminate parallel origins of bioluminescence in beetles.</title>
        <authorList>
            <person name="Fallon T.R."/>
            <person name="Lower S.E."/>
            <person name="Chang C.H."/>
            <person name="Bessho-Uehara M."/>
            <person name="Martin G.J."/>
            <person name="Bewick A.J."/>
            <person name="Behringer M."/>
            <person name="Debat H.J."/>
            <person name="Wong I."/>
            <person name="Day J.C."/>
            <person name="Suvorov A."/>
            <person name="Silva C.J."/>
            <person name="Stanger-Hall K.F."/>
            <person name="Hall D.W."/>
            <person name="Schmitz R.J."/>
            <person name="Nelson D.R."/>
            <person name="Lewis S.M."/>
            <person name="Shigenobu S."/>
            <person name="Bybee S.M."/>
            <person name="Larracuente A.M."/>
            <person name="Oba Y."/>
            <person name="Weng J.K."/>
        </authorList>
    </citation>
    <scope>NUCLEOTIDE SEQUENCE [LARGE SCALE GENOMIC DNA]</scope>
    <source>
        <strain evidence="4">1611_PpyrPB1</strain>
        <tissue evidence="4">Whole body</tissue>
    </source>
</reference>
<dbReference type="OrthoDB" id="8861968at2759"/>
<dbReference type="InterPro" id="IPR050327">
    <property type="entry name" value="Proton-linked_MCT"/>
</dbReference>
<feature type="transmembrane region" description="Helical" evidence="2">
    <location>
        <begin position="387"/>
        <end position="410"/>
    </location>
</feature>
<sequence length="561" mass="62115">MEERGNENRNRMHIDNILASQPELGPNIPDGGYGWVIVVASAFFHVLVPSIPVGLGIFLLFSRVANGNYEQAVLWDNNIAYVSLFFIATSTIAAPLARLLALNSTWPRLVATAGTSLTCGGILLIWPTINGNASNSSLFVLAGIFAGGGASIILAQVDILLLQYFKLKLELVRTIMYLGEAVGFIITPIALGHTIIQSDLLHIITWYQAILLQGVILSIAFRKPNYLKSASQRYRLIRGLSDEEEDVFAKNTTELQNPRASQMESGTPSVSNPPDAVGQNGTARHWETFDESTTPRTARTELHKTFAIEFSNDLDHNSHASFEDNYVPIPKPLFSESRINNNTSYSYEGGVGNEDPVVFMPNAAPAKNNSWEKILSVLKEPTFYKSLLFTITTRFAMFAFWTLFPTYLYIKIDRFKIHNTPSIVGALSVSSLMFSPALNWAKKSHKLRPLLIWIFCWMGAVGFLFFNEAGDETALIFGAVVITISLNACQILGVPLMNINNYGEHTVSYVLLCAITAISLLSLLAIDVNYRGCFGIVAVLEFVTGSVWLANYVYKKMKNIR</sequence>
<dbReference type="PANTHER" id="PTHR11360:SF299">
    <property type="entry name" value="GEM-1"/>
    <property type="match status" value="1"/>
</dbReference>
<feature type="compositionally biased region" description="Polar residues" evidence="1">
    <location>
        <begin position="253"/>
        <end position="272"/>
    </location>
</feature>
<dbReference type="PANTHER" id="PTHR11360">
    <property type="entry name" value="MONOCARBOXYLATE TRANSPORTER"/>
    <property type="match status" value="1"/>
</dbReference>
<feature type="transmembrane region" description="Helical" evidence="2">
    <location>
        <begin position="138"/>
        <end position="162"/>
    </location>
</feature>
<reference evidence="3" key="1">
    <citation type="journal article" date="2016" name="Sci. Rep.">
        <title>Molecular characterization of firefly nuptial gifts: a multi-omics approach sheds light on postcopulatory sexual selection.</title>
        <authorList>
            <person name="Al-Wathiqui N."/>
            <person name="Fallon T.R."/>
            <person name="South A."/>
            <person name="Weng J.K."/>
            <person name="Lewis S.M."/>
        </authorList>
    </citation>
    <scope>NUCLEOTIDE SEQUENCE</scope>
</reference>
<protein>
    <recommendedName>
        <fullName evidence="6">Major facilitator superfamily (MFS) profile domain-containing protein</fullName>
    </recommendedName>
</protein>
<evidence type="ECO:0000313" key="3">
    <source>
        <dbReference type="EMBL" id="JAV61044.1"/>
    </source>
</evidence>
<gene>
    <name evidence="4" type="ORF">PPYR_01984</name>
</gene>
<keyword evidence="2" id="KW-1133">Transmembrane helix</keyword>
<feature type="transmembrane region" description="Helical" evidence="2">
    <location>
        <begin position="79"/>
        <end position="97"/>
    </location>
</feature>
<feature type="transmembrane region" description="Helical" evidence="2">
    <location>
        <begin position="109"/>
        <end position="126"/>
    </location>
</feature>
<feature type="transmembrane region" description="Helical" evidence="2">
    <location>
        <begin position="422"/>
        <end position="441"/>
    </location>
</feature>
<feature type="transmembrane region" description="Helical" evidence="2">
    <location>
        <begin position="532"/>
        <end position="554"/>
    </location>
</feature>
<accession>A0A1Y1KI45</accession>
<feature type="transmembrane region" description="Helical" evidence="2">
    <location>
        <begin position="174"/>
        <end position="196"/>
    </location>
</feature>
<proteinExistence type="predicted"/>
<keyword evidence="2" id="KW-0812">Transmembrane</keyword>